<dbReference type="GO" id="GO:0015074">
    <property type="term" value="P:DNA integration"/>
    <property type="evidence" value="ECO:0007669"/>
    <property type="project" value="InterPro"/>
</dbReference>
<dbReference type="InterPro" id="IPR010998">
    <property type="entry name" value="Integrase_recombinase_N"/>
</dbReference>
<comment type="caution">
    <text evidence="3">The sequence shown here is derived from an EMBL/GenBank/DDBJ whole genome shotgun (WGS) entry which is preliminary data.</text>
</comment>
<dbReference type="Gene3D" id="1.10.443.10">
    <property type="entry name" value="Intergrase catalytic core"/>
    <property type="match status" value="1"/>
</dbReference>
<dbReference type="RefSeq" id="WP_186901340.1">
    <property type="nucleotide sequence ID" value="NZ_JACOOT010000020.1"/>
</dbReference>
<gene>
    <name evidence="3" type="ORF">H8S54_09115</name>
</gene>
<protein>
    <submittedName>
        <fullName evidence="3">Site-specific integrase</fullName>
    </submittedName>
</protein>
<accession>A0A8I0A9X1</accession>
<evidence type="ECO:0000313" key="3">
    <source>
        <dbReference type="EMBL" id="MBC5651264.1"/>
    </source>
</evidence>
<proteinExistence type="predicted"/>
<dbReference type="GO" id="GO:0006310">
    <property type="term" value="P:DNA recombination"/>
    <property type="evidence" value="ECO:0007669"/>
    <property type="project" value="UniProtKB-KW"/>
</dbReference>
<keyword evidence="1" id="KW-0238">DNA-binding</keyword>
<evidence type="ECO:0000256" key="1">
    <source>
        <dbReference type="ARBA" id="ARBA00023125"/>
    </source>
</evidence>
<sequence length="393" mass="45846">MAQATKTNVKYKNAFFYGEMQSANLPSNPTYIKSRGRYCYRIKCTFESGKVLTVQTKYHQTKEEALAMYPFYKQQAEEKRISVFKCTVKEFQSFWRHALDYNKSYHSLIKKYIIPVLGDKRINDVTTDELIKILKETEIPDTQNFPMEKYSMLYDAVSSFFRNAMELYCAGQDNGTAAANAIRSSGLRIWDDSVSYDTSEAYSFQQLLQLLKISKWNAPTLYLPMLLSATAGLQIAEIVRIHFDDIDLDNHCLDLPRTHKDYNGPRSNIVLSRENTKTVYLPDIIMNEIKNQENRLKALQEQDPEFNPFRYLIWSQNGRQQQENFIKKPYERILSKCSFPAFPWRSFLKIRLTDKEIDELEDSLGYETPMNSGACEIPIDKHDLMDLTGTTYF</sequence>
<evidence type="ECO:0000313" key="4">
    <source>
        <dbReference type="Proteomes" id="UP000652847"/>
    </source>
</evidence>
<keyword evidence="4" id="KW-1185">Reference proteome</keyword>
<dbReference type="SUPFAM" id="SSF56349">
    <property type="entry name" value="DNA breaking-rejoining enzymes"/>
    <property type="match status" value="1"/>
</dbReference>
<dbReference type="GO" id="GO:0003677">
    <property type="term" value="F:DNA binding"/>
    <property type="evidence" value="ECO:0007669"/>
    <property type="project" value="UniProtKB-KW"/>
</dbReference>
<dbReference type="Proteomes" id="UP000652847">
    <property type="component" value="Unassembled WGS sequence"/>
</dbReference>
<dbReference type="AlphaFoldDB" id="A0A8I0A9X1"/>
<evidence type="ECO:0000256" key="2">
    <source>
        <dbReference type="ARBA" id="ARBA00023172"/>
    </source>
</evidence>
<name>A0A8I0A9X1_9FIRM</name>
<keyword evidence="2" id="KW-0233">DNA recombination</keyword>
<dbReference type="InterPro" id="IPR011010">
    <property type="entry name" value="DNA_brk_join_enz"/>
</dbReference>
<dbReference type="EMBL" id="JACOOT010000020">
    <property type="protein sequence ID" value="MBC5651264.1"/>
    <property type="molecule type" value="Genomic_DNA"/>
</dbReference>
<dbReference type="InterPro" id="IPR013762">
    <property type="entry name" value="Integrase-like_cat_sf"/>
</dbReference>
<dbReference type="Gene3D" id="1.10.150.130">
    <property type="match status" value="1"/>
</dbReference>
<organism evidence="3 4">
    <name type="scientific">Blautia segnis</name>
    <dbReference type="NCBI Taxonomy" id="2763030"/>
    <lineage>
        <taxon>Bacteria</taxon>
        <taxon>Bacillati</taxon>
        <taxon>Bacillota</taxon>
        <taxon>Clostridia</taxon>
        <taxon>Lachnospirales</taxon>
        <taxon>Lachnospiraceae</taxon>
        <taxon>Blautia</taxon>
    </lineage>
</organism>
<reference evidence="3 4" key="1">
    <citation type="submission" date="2020-08" db="EMBL/GenBank/DDBJ databases">
        <title>Genome public.</title>
        <authorList>
            <person name="Liu C."/>
            <person name="Sun Q."/>
        </authorList>
    </citation>
    <scope>NUCLEOTIDE SEQUENCE [LARGE SCALE GENOMIC DNA]</scope>
    <source>
        <strain evidence="3 4">BX17</strain>
    </source>
</reference>